<comment type="caution">
    <text evidence="2">The sequence shown here is derived from an EMBL/GenBank/DDBJ whole genome shotgun (WGS) entry which is preliminary data.</text>
</comment>
<keyword evidence="3" id="KW-1185">Reference proteome</keyword>
<evidence type="ECO:0000256" key="1">
    <source>
        <dbReference type="SAM" id="MobiDB-lite"/>
    </source>
</evidence>
<organism evidence="2 3">
    <name type="scientific">Senna tora</name>
    <dbReference type="NCBI Taxonomy" id="362788"/>
    <lineage>
        <taxon>Eukaryota</taxon>
        <taxon>Viridiplantae</taxon>
        <taxon>Streptophyta</taxon>
        <taxon>Embryophyta</taxon>
        <taxon>Tracheophyta</taxon>
        <taxon>Spermatophyta</taxon>
        <taxon>Magnoliopsida</taxon>
        <taxon>eudicotyledons</taxon>
        <taxon>Gunneridae</taxon>
        <taxon>Pentapetalae</taxon>
        <taxon>rosids</taxon>
        <taxon>fabids</taxon>
        <taxon>Fabales</taxon>
        <taxon>Fabaceae</taxon>
        <taxon>Caesalpinioideae</taxon>
        <taxon>Cassia clade</taxon>
        <taxon>Senna</taxon>
    </lineage>
</organism>
<evidence type="ECO:0000313" key="3">
    <source>
        <dbReference type="Proteomes" id="UP000634136"/>
    </source>
</evidence>
<feature type="region of interest" description="Disordered" evidence="1">
    <location>
        <begin position="66"/>
        <end position="85"/>
    </location>
</feature>
<sequence>MKPIFSKIDSLMKKSHDKKKKKSFDLSNLSNALDASQLDINGLNDKIVRSLPNIFINRSNDASASTSQDRVKASHHHQSSSKGCYDFSSLSESLNNIEKAADYQLKVRPRTMKSSRNLVRFSLPRQPSFHITNMVFECRLYRHMKNNINANASPNATFLTLPLSIPSSPPVYPNLFNNVNIVHHRLRRHKSI</sequence>
<evidence type="ECO:0000313" key="2">
    <source>
        <dbReference type="EMBL" id="KAF7825346.1"/>
    </source>
</evidence>
<proteinExistence type="predicted"/>
<gene>
    <name evidence="2" type="ORF">G2W53_016510</name>
</gene>
<dbReference type="EMBL" id="JAAIUW010000006">
    <property type="protein sequence ID" value="KAF7825346.1"/>
    <property type="molecule type" value="Genomic_DNA"/>
</dbReference>
<reference evidence="2" key="1">
    <citation type="submission" date="2020-09" db="EMBL/GenBank/DDBJ databases">
        <title>Genome-Enabled Discovery of Anthraquinone Biosynthesis in Senna tora.</title>
        <authorList>
            <person name="Kang S.-H."/>
            <person name="Pandey R.P."/>
            <person name="Lee C.-M."/>
            <person name="Sim J.-S."/>
            <person name="Jeong J.-T."/>
            <person name="Choi B.-S."/>
            <person name="Jung M."/>
            <person name="Ginzburg D."/>
            <person name="Zhao K."/>
            <person name="Won S.Y."/>
            <person name="Oh T.-J."/>
            <person name="Yu Y."/>
            <person name="Kim N.-H."/>
            <person name="Lee O.R."/>
            <person name="Lee T.-H."/>
            <person name="Bashyal P."/>
            <person name="Kim T.-S."/>
            <person name="Lee W.-H."/>
            <person name="Kawkins C."/>
            <person name="Kim C.-K."/>
            <person name="Kim J.S."/>
            <person name="Ahn B.O."/>
            <person name="Rhee S.Y."/>
            <person name="Sohng J.K."/>
        </authorList>
    </citation>
    <scope>NUCLEOTIDE SEQUENCE</scope>
    <source>
        <tissue evidence="2">Leaf</tissue>
    </source>
</reference>
<dbReference type="AlphaFoldDB" id="A0A834TQZ9"/>
<name>A0A834TQZ9_9FABA</name>
<dbReference type="Proteomes" id="UP000634136">
    <property type="component" value="Unassembled WGS sequence"/>
</dbReference>
<accession>A0A834TQZ9</accession>
<protein>
    <submittedName>
        <fullName evidence="2">Uncharacterized protein</fullName>
    </submittedName>
</protein>